<sequence length="1246" mass="136215">MSNPTRRLCCYILPSCRDMDLSQAPVCYRQTWGLAAKDILGGESPYKTEPWLQPHNASNNVLPQPTPSLVAEDDDEPPSSGPASHRTPEMKTKASIAGSMSSEFDPAVHEKDYAAATTEFDENVAEKMHRRAARTDPEKAGEMDATARARKAQPTKKHDRAARIRRIFHIKESVGPPPTYRASLRAAFRYSPLNILLLCIPVSWALHYTHQTPTLIFVFSALGIVPLAALLGLGTEQIALKTSQSVGGLLNASLGNLIELIISGIALKKCELALIQSALLGGLLSNLLLVLGMSFIVGGFKFSQQQFQPMVAQLNSSLLIVSVVSLAIPTAFHQYLEYKLTPGTEVKILLELSRGSAILLILIYVAYLFFQFYSHNHLFLDTVQESIQTSRSSRSTIRDSSIQSIPLPVTSDSSSSCTSSSSSSEGKEVPKLNTPAALMLLVVVTALAYVTAEYLVDSLEGLVADHPNVSKEWITLIVIPIISNAAEHATAVIVASKGKFDLAMGVAVGSCIQIALFVIPLLVLIAWGMGKPLSLLFDPLETLVLFLSVLLVKFSVEDAVYTLIAVSFWYYPNGAITMIQGKALESTALSKLFLPLHMSSAKARGAHAKAILGHELYAQLANTNVLLVGAGGIGCELLKNIVLTGFGKITLLDLDTIDVSNLNRQFLFKKKDVKQSKALVAAQTAAPFNPNVRITPIHDNIKEPQYDVQWFQQFDLVLNALDNLDARRHVNKMCMAAKVPLVESGTAGYLGQVQPLLKDLTECFDCIPKPTPKTFPVCTIRSTPSQPIHCIVWSKSYLMGQLFGEDEDAGSELDVAEKEGENAQEIATLRREAQAFRTVREALRNPNDMGDTAQLVFQKVFNSDIKNLLIMADMWKSRAPPTPLDYHTILDGTFQPSRTHASANSSNGSTSNSAPNGTTAQATTSASTLKDQRALSLKDNLDLFISSTNRMAERLRKGEQTISFDKDDDDTLDFVTASSNLRSYAYGIDGKTRWEVKEMAGNIIPAIATTNAIISGLIVLQALHLLKKSYDHLRNVHIQLKPAVPLSTIKLSAPNSECGICRDTYATLLCDPSRTLLGDVVRGIMGDDTREVSVFEDKRMLSDPDWEDNYERTLESLNIGRGQFISIVDEESEWSTITVALGVLPPNHPIEETPYILPSPPPKPSARVKPPPRAETPPRTSEKHLLPTEDANGVIDLEPTPKKKRKFSEAGLQSPTTNKKPRLGNDVVLVDGPQAPEADYILIDDD</sequence>
<evidence type="ECO:0000313" key="25">
    <source>
        <dbReference type="Proteomes" id="UP000567179"/>
    </source>
</evidence>
<feature type="domain" description="Sodium/calcium exchanger membrane region" evidence="22">
    <location>
        <begin position="214"/>
        <end position="372"/>
    </location>
</feature>
<evidence type="ECO:0000256" key="13">
    <source>
        <dbReference type="ARBA" id="ARBA00022840"/>
    </source>
</evidence>
<dbReference type="AlphaFoldDB" id="A0A8H5AQQ0"/>
<keyword evidence="5" id="KW-0813">Transport</keyword>
<dbReference type="InterPro" id="IPR023318">
    <property type="entry name" value="Ub_act_enz_dom_a_sf"/>
</dbReference>
<keyword evidence="11" id="KW-0862">Zinc</keyword>
<evidence type="ECO:0000256" key="2">
    <source>
        <dbReference type="ARBA" id="ARBA00004718"/>
    </source>
</evidence>
<feature type="transmembrane region" description="Helical" evidence="20">
    <location>
        <begin position="246"/>
        <end position="267"/>
    </location>
</feature>
<keyword evidence="7 20" id="KW-0812">Transmembrane</keyword>
<dbReference type="GO" id="GO:0012505">
    <property type="term" value="C:endomembrane system"/>
    <property type="evidence" value="ECO:0007669"/>
    <property type="project" value="UniProtKB-SubCell"/>
</dbReference>
<dbReference type="InterPro" id="IPR004837">
    <property type="entry name" value="NaCa_Exmemb"/>
</dbReference>
<feature type="region of interest" description="Disordered" evidence="19">
    <location>
        <begin position="405"/>
        <end position="429"/>
    </location>
</feature>
<evidence type="ECO:0000256" key="1">
    <source>
        <dbReference type="ARBA" id="ARBA00004127"/>
    </source>
</evidence>
<proteinExistence type="inferred from homology"/>
<dbReference type="InterPro" id="IPR004713">
    <property type="entry name" value="CaH_exchang"/>
</dbReference>
<evidence type="ECO:0000256" key="3">
    <source>
        <dbReference type="ARBA" id="ARBA00005673"/>
    </source>
</evidence>
<evidence type="ECO:0000259" key="23">
    <source>
        <dbReference type="Pfam" id="PF10585"/>
    </source>
</evidence>
<evidence type="ECO:0000256" key="20">
    <source>
        <dbReference type="SAM" id="Phobius"/>
    </source>
</evidence>
<dbReference type="InterPro" id="IPR035985">
    <property type="entry name" value="Ubiquitin-activating_enz"/>
</dbReference>
<feature type="region of interest" description="Disordered" evidence="19">
    <location>
        <begin position="47"/>
        <end position="100"/>
    </location>
</feature>
<evidence type="ECO:0000256" key="16">
    <source>
        <dbReference type="ARBA" id="ARBA00023136"/>
    </source>
</evidence>
<evidence type="ECO:0000259" key="22">
    <source>
        <dbReference type="Pfam" id="PF01699"/>
    </source>
</evidence>
<evidence type="ECO:0000256" key="10">
    <source>
        <dbReference type="ARBA" id="ARBA00022786"/>
    </source>
</evidence>
<keyword evidence="6" id="KW-0109">Calcium transport</keyword>
<dbReference type="GO" id="GO:0008641">
    <property type="term" value="F:ubiquitin-like modifier activating enzyme activity"/>
    <property type="evidence" value="ECO:0007669"/>
    <property type="project" value="InterPro"/>
</dbReference>
<dbReference type="InterPro" id="IPR019572">
    <property type="entry name" value="UBA_E1_SCCH"/>
</dbReference>
<evidence type="ECO:0000256" key="12">
    <source>
        <dbReference type="ARBA" id="ARBA00022837"/>
    </source>
</evidence>
<keyword evidence="12" id="KW-0106">Calcium</keyword>
<dbReference type="GO" id="GO:0005524">
    <property type="term" value="F:ATP binding"/>
    <property type="evidence" value="ECO:0007669"/>
    <property type="project" value="UniProtKB-KW"/>
</dbReference>
<evidence type="ECO:0000256" key="9">
    <source>
        <dbReference type="ARBA" id="ARBA00022741"/>
    </source>
</evidence>
<evidence type="ECO:0000256" key="6">
    <source>
        <dbReference type="ARBA" id="ARBA00022568"/>
    </source>
</evidence>
<keyword evidence="10" id="KW-0833">Ubl conjugation pathway</keyword>
<evidence type="ECO:0000256" key="17">
    <source>
        <dbReference type="ARBA" id="ARBA00073512"/>
    </source>
</evidence>
<feature type="transmembrane region" description="Helical" evidence="20">
    <location>
        <begin position="476"/>
        <end position="495"/>
    </location>
</feature>
<dbReference type="Gene3D" id="3.10.290.20">
    <property type="entry name" value="Ubiquitin-like 2 activating enzyme e1b. Chain: B, domain 3"/>
    <property type="match status" value="1"/>
</dbReference>
<dbReference type="EMBL" id="JAACJJ010000062">
    <property type="protein sequence ID" value="KAF5309046.1"/>
    <property type="molecule type" value="Genomic_DNA"/>
</dbReference>
<comment type="subcellular location">
    <subcellularLocation>
        <location evidence="1">Endomembrane system</location>
        <topology evidence="1">Multi-pass membrane protein</topology>
    </subcellularLocation>
</comment>
<comment type="pathway">
    <text evidence="2">Protein modification; protein sumoylation.</text>
</comment>
<dbReference type="UniPathway" id="UPA00886"/>
<evidence type="ECO:0000259" key="21">
    <source>
        <dbReference type="Pfam" id="PF00899"/>
    </source>
</evidence>
<reference evidence="24 25" key="1">
    <citation type="journal article" date="2020" name="ISME J.">
        <title>Uncovering the hidden diversity of litter-decomposition mechanisms in mushroom-forming fungi.</title>
        <authorList>
            <person name="Floudas D."/>
            <person name="Bentzer J."/>
            <person name="Ahren D."/>
            <person name="Johansson T."/>
            <person name="Persson P."/>
            <person name="Tunlid A."/>
        </authorList>
    </citation>
    <scope>NUCLEOTIDE SEQUENCE [LARGE SCALE GENOMIC DNA]</scope>
    <source>
        <strain evidence="24 25">CBS 101986</strain>
    </source>
</reference>
<keyword evidence="25" id="KW-1185">Reference proteome</keyword>
<feature type="transmembrane region" description="Helical" evidence="20">
    <location>
        <begin position="312"/>
        <end position="332"/>
    </location>
</feature>
<accession>A0A8H5AQQ0</accession>
<evidence type="ECO:0000256" key="4">
    <source>
        <dbReference type="ARBA" id="ARBA00008170"/>
    </source>
</evidence>
<dbReference type="Pfam" id="PF01699">
    <property type="entry name" value="Na_Ca_ex"/>
    <property type="match status" value="2"/>
</dbReference>
<dbReference type="FunFam" id="1.10.10.520:FF:000011">
    <property type="entry name" value="Ubiquitin-activating enzyme E1-like"/>
    <property type="match status" value="1"/>
</dbReference>
<feature type="compositionally biased region" description="Pro residues" evidence="19">
    <location>
        <begin position="1157"/>
        <end position="1175"/>
    </location>
</feature>
<evidence type="ECO:0000313" key="24">
    <source>
        <dbReference type="EMBL" id="KAF5309046.1"/>
    </source>
</evidence>
<dbReference type="Gene3D" id="1.20.1420.30">
    <property type="entry name" value="NCX, central ion-binding region"/>
    <property type="match status" value="2"/>
</dbReference>
<feature type="domain" description="THIF-type NAD/FAD binding fold" evidence="21">
    <location>
        <begin position="611"/>
        <end position="1058"/>
    </location>
</feature>
<organism evidence="24 25">
    <name type="scientific">Psilocybe cf. subviscida</name>
    <dbReference type="NCBI Taxonomy" id="2480587"/>
    <lineage>
        <taxon>Eukaryota</taxon>
        <taxon>Fungi</taxon>
        <taxon>Dikarya</taxon>
        <taxon>Basidiomycota</taxon>
        <taxon>Agaricomycotina</taxon>
        <taxon>Agaricomycetes</taxon>
        <taxon>Agaricomycetidae</taxon>
        <taxon>Agaricales</taxon>
        <taxon>Agaricineae</taxon>
        <taxon>Strophariaceae</taxon>
        <taxon>Psilocybe</taxon>
    </lineage>
</organism>
<feature type="transmembrane region" description="Helical" evidence="20">
    <location>
        <begin position="436"/>
        <end position="456"/>
    </location>
</feature>
<evidence type="ECO:0000256" key="5">
    <source>
        <dbReference type="ARBA" id="ARBA00022448"/>
    </source>
</evidence>
<feature type="compositionally biased region" description="Basic and acidic residues" evidence="19">
    <location>
        <begin position="133"/>
        <end position="147"/>
    </location>
</feature>
<feature type="transmembrane region" description="Helical" evidence="20">
    <location>
        <begin position="190"/>
        <end position="208"/>
    </location>
</feature>
<dbReference type="PROSITE" id="PS00865">
    <property type="entry name" value="UBIQUITIN_ACTIVAT_2"/>
    <property type="match status" value="1"/>
</dbReference>
<feature type="transmembrane region" description="Helical" evidence="20">
    <location>
        <begin position="273"/>
        <end position="300"/>
    </location>
</feature>
<keyword evidence="8" id="KW-0479">Metal-binding</keyword>
<evidence type="ECO:0000256" key="8">
    <source>
        <dbReference type="ARBA" id="ARBA00022723"/>
    </source>
</evidence>
<dbReference type="NCBIfam" id="TIGR00378">
    <property type="entry name" value="cax"/>
    <property type="match status" value="1"/>
</dbReference>
<dbReference type="SUPFAM" id="SSF69572">
    <property type="entry name" value="Activating enzymes of the ubiquitin-like proteins"/>
    <property type="match status" value="1"/>
</dbReference>
<keyword evidence="16 20" id="KW-0472">Membrane</keyword>
<keyword evidence="14 20" id="KW-1133">Transmembrane helix</keyword>
<dbReference type="GO" id="GO:0006874">
    <property type="term" value="P:intracellular calcium ion homeostasis"/>
    <property type="evidence" value="ECO:0007669"/>
    <property type="project" value="TreeGrafter"/>
</dbReference>
<dbReference type="GO" id="GO:0016925">
    <property type="term" value="P:protein sumoylation"/>
    <property type="evidence" value="ECO:0007669"/>
    <property type="project" value="UniProtKB-UniPathway"/>
</dbReference>
<feature type="region of interest" description="Disordered" evidence="19">
    <location>
        <begin position="131"/>
        <end position="158"/>
    </location>
</feature>
<keyword evidence="15" id="KW-0406">Ion transport</keyword>
<feature type="region of interest" description="Disordered" evidence="19">
    <location>
        <begin position="895"/>
        <end position="931"/>
    </location>
</feature>
<comment type="similarity">
    <text evidence="4">Belongs to the Ca(2+):cation antiporter (CaCA) (TC 2.A.19) family.</text>
</comment>
<feature type="transmembrane region" description="Helical" evidence="20">
    <location>
        <begin position="502"/>
        <end position="527"/>
    </location>
</feature>
<evidence type="ECO:0000256" key="19">
    <source>
        <dbReference type="SAM" id="MobiDB-lite"/>
    </source>
</evidence>
<feature type="compositionally biased region" description="Basic residues" evidence="19">
    <location>
        <begin position="148"/>
        <end position="158"/>
    </location>
</feature>
<comment type="caution">
    <text evidence="24">The sequence shown here is derived from an EMBL/GenBank/DDBJ whole genome shotgun (WGS) entry which is preliminary data.</text>
</comment>
<dbReference type="PANTHER" id="PTHR31503">
    <property type="entry name" value="VACUOLAR CALCIUM ION TRANSPORTER"/>
    <property type="match status" value="1"/>
</dbReference>
<feature type="domain" description="Sodium/calcium exchanger membrane region" evidence="22">
    <location>
        <begin position="438"/>
        <end position="554"/>
    </location>
</feature>
<dbReference type="GO" id="GO:0046872">
    <property type="term" value="F:metal ion binding"/>
    <property type="evidence" value="ECO:0007669"/>
    <property type="project" value="UniProtKB-KW"/>
</dbReference>
<keyword evidence="9" id="KW-0547">Nucleotide-binding</keyword>
<dbReference type="Proteomes" id="UP000567179">
    <property type="component" value="Unassembled WGS sequence"/>
</dbReference>
<protein>
    <recommendedName>
        <fullName evidence="17">Ubiquitin-activating enzyme E1-like</fullName>
    </recommendedName>
</protein>
<dbReference type="Pfam" id="PF00899">
    <property type="entry name" value="ThiF"/>
    <property type="match status" value="1"/>
</dbReference>
<keyword evidence="13" id="KW-0067">ATP-binding</keyword>
<dbReference type="InterPro" id="IPR000594">
    <property type="entry name" value="ThiF_NAD_FAD-bd"/>
</dbReference>
<dbReference type="OrthoDB" id="10255449at2759"/>
<evidence type="ECO:0000256" key="15">
    <source>
        <dbReference type="ARBA" id="ARBA00023065"/>
    </source>
</evidence>
<dbReference type="Pfam" id="PF10585">
    <property type="entry name" value="UBA_E1_SCCH"/>
    <property type="match status" value="1"/>
</dbReference>
<dbReference type="InterPro" id="IPR044880">
    <property type="entry name" value="NCX_ion-bd_dom_sf"/>
</dbReference>
<dbReference type="Gene3D" id="3.50.50.80">
    <property type="entry name" value="Ubiquitin-activating enzyme E1, inactive adenylation domain, subdomain 1"/>
    <property type="match status" value="1"/>
</dbReference>
<feature type="transmembrane region" description="Helical" evidence="20">
    <location>
        <begin position="214"/>
        <end position="234"/>
    </location>
</feature>
<evidence type="ECO:0000256" key="18">
    <source>
        <dbReference type="PROSITE-ProRule" id="PRU10132"/>
    </source>
</evidence>
<evidence type="ECO:0000256" key="7">
    <source>
        <dbReference type="ARBA" id="ARBA00022692"/>
    </source>
</evidence>
<feature type="compositionally biased region" description="Low complexity" evidence="19">
    <location>
        <begin position="899"/>
        <end position="928"/>
    </location>
</feature>
<name>A0A8H5AQQ0_9AGAR</name>
<dbReference type="FunFam" id="3.50.50.80:FF:000004">
    <property type="entry name" value="Ubiquitin-activating enzyme E1-like"/>
    <property type="match status" value="1"/>
</dbReference>
<dbReference type="InterPro" id="IPR004798">
    <property type="entry name" value="CAX-like"/>
</dbReference>
<evidence type="ECO:0000256" key="14">
    <source>
        <dbReference type="ARBA" id="ARBA00022989"/>
    </source>
</evidence>
<feature type="domain" description="Ubiquitin-activating enzyme SCCH" evidence="23">
    <location>
        <begin position="918"/>
        <end position="997"/>
    </location>
</feature>
<feature type="transmembrane region" description="Helical" evidence="20">
    <location>
        <begin position="352"/>
        <end position="370"/>
    </location>
</feature>
<feature type="active site" description="Glycyl thioester intermediate" evidence="18">
    <location>
        <position position="778"/>
    </location>
</feature>
<dbReference type="InterPro" id="IPR042449">
    <property type="entry name" value="Ub-E1_IAD_1"/>
</dbReference>
<feature type="region of interest" description="Disordered" evidence="19">
    <location>
        <begin position="1152"/>
        <end position="1246"/>
    </location>
</feature>
<evidence type="ECO:0000256" key="11">
    <source>
        <dbReference type="ARBA" id="ARBA00022833"/>
    </source>
</evidence>
<dbReference type="GO" id="GO:0015369">
    <property type="term" value="F:calcium:proton antiporter activity"/>
    <property type="evidence" value="ECO:0007669"/>
    <property type="project" value="InterPro"/>
</dbReference>
<dbReference type="GO" id="GO:0000329">
    <property type="term" value="C:fungal-type vacuole membrane"/>
    <property type="evidence" value="ECO:0007669"/>
    <property type="project" value="TreeGrafter"/>
</dbReference>
<gene>
    <name evidence="24" type="ORF">D9619_013577</name>
</gene>
<dbReference type="InterPro" id="IPR033127">
    <property type="entry name" value="UBQ-activ_enz_E1_Cys_AS"/>
</dbReference>
<comment type="similarity">
    <text evidence="3">Belongs to the ubiquitin-activating E1 family.</text>
</comment>
<dbReference type="Gene3D" id="1.10.10.520">
    <property type="entry name" value="Ubiquitin activating enzymes (Uba3). Chain: B, domain 2"/>
    <property type="match status" value="1"/>
</dbReference>
<dbReference type="PANTHER" id="PTHR31503:SF20">
    <property type="entry name" value="CA(2+)_H(+) EXCHANGER, PUTATIVE (EUROFUNG)-RELATED"/>
    <property type="match status" value="1"/>
</dbReference>
<feature type="compositionally biased region" description="Low complexity" evidence="19">
    <location>
        <begin position="405"/>
        <end position="424"/>
    </location>
</feature>